<dbReference type="AlphaFoldDB" id="A0A0N7L7F1"/>
<dbReference type="Proteomes" id="UP000054928">
    <property type="component" value="Unassembled WGS sequence"/>
</dbReference>
<dbReference type="OrthoDB" id="72596at2759"/>
<evidence type="ECO:0000256" key="5">
    <source>
        <dbReference type="SAM" id="SignalP"/>
    </source>
</evidence>
<dbReference type="SUPFAM" id="SSF48452">
    <property type="entry name" value="TPR-like"/>
    <property type="match status" value="1"/>
</dbReference>
<feature type="chain" id="PRO_5006015120" description="peptidylprolyl isomerase" evidence="5">
    <location>
        <begin position="21"/>
        <end position="487"/>
    </location>
</feature>
<evidence type="ECO:0000256" key="4">
    <source>
        <dbReference type="ARBA" id="ARBA00023235"/>
    </source>
</evidence>
<dbReference type="EMBL" id="CCYD01002371">
    <property type="protein sequence ID" value="CEG46899.1"/>
    <property type="molecule type" value="Genomic_DNA"/>
</dbReference>
<keyword evidence="3" id="KW-0697">Rotamase</keyword>
<protein>
    <recommendedName>
        <fullName evidence="2">peptidylprolyl isomerase</fullName>
        <ecNumber evidence="2">5.2.1.8</ecNumber>
    </recommendedName>
</protein>
<dbReference type="SMART" id="SM00028">
    <property type="entry name" value="TPR"/>
    <property type="match status" value="3"/>
</dbReference>
<dbReference type="Gene3D" id="1.25.40.10">
    <property type="entry name" value="Tetratricopeptide repeat domain"/>
    <property type="match status" value="1"/>
</dbReference>
<dbReference type="InterPro" id="IPR050754">
    <property type="entry name" value="FKBP4/5/8-like"/>
</dbReference>
<reference evidence="7" key="1">
    <citation type="submission" date="2014-09" db="EMBL/GenBank/DDBJ databases">
        <authorList>
            <person name="Sharma Rahul"/>
            <person name="Thines Marco"/>
        </authorList>
    </citation>
    <scope>NUCLEOTIDE SEQUENCE [LARGE SCALE GENOMIC DNA]</scope>
</reference>
<dbReference type="GO" id="GO:0003755">
    <property type="term" value="F:peptidyl-prolyl cis-trans isomerase activity"/>
    <property type="evidence" value="ECO:0007669"/>
    <property type="project" value="UniProtKB-EC"/>
</dbReference>
<sequence length="487" mass="54781">MRSIVLTNATLFAKLYCVLGAVVLSSKVTTQFQSKVSHNASDSVARRLANGLQCDLDLYNAFIESKDGHDIFIMAALCESRIVHLKHARAGWYGPIPQEDLAMVMCSDECLRNDELHKTAMLLSHCTCAEVSAETFVQHDFCLENSARLLCTHLSECGHWGCELEDFNCLRYEWDRLYPCNSAHTTFNMVVWVFALIICVGDKECSDAALVLSDCFPIEHVQPLKIHAAPNPPDIIQNPTGIHLTPDLHRQLQNLLDQLRAGNGHCSPLPMLRNEAIPVVVENLTLGSRAVKLGLDGKATLYCKLELESSDFIGKDTQDTDWFSWKIERASDYRMRGNEAFKLNKYKTAISLYKRALKWLEPPVHYSEEESKQVRVVAVACYANMAACYSKMKGDGNANRCIAAASNALKLDYAHVKSRYRRSLAYVLLKEFTLAVADLTELCKLEPENMLFQSILMKAQAAKTQLRKKQQKAFANLFDENKEGNTI</sequence>
<accession>A0A0N7L7F1</accession>
<evidence type="ECO:0000313" key="7">
    <source>
        <dbReference type="Proteomes" id="UP000054928"/>
    </source>
</evidence>
<feature type="signal peptide" evidence="5">
    <location>
        <begin position="1"/>
        <end position="20"/>
    </location>
</feature>
<dbReference type="EC" id="5.2.1.8" evidence="2"/>
<dbReference type="STRING" id="4781.A0A0N7L7F1"/>
<organism evidence="6 7">
    <name type="scientific">Plasmopara halstedii</name>
    <name type="common">Downy mildew of sunflower</name>
    <dbReference type="NCBI Taxonomy" id="4781"/>
    <lineage>
        <taxon>Eukaryota</taxon>
        <taxon>Sar</taxon>
        <taxon>Stramenopiles</taxon>
        <taxon>Oomycota</taxon>
        <taxon>Peronosporomycetes</taxon>
        <taxon>Peronosporales</taxon>
        <taxon>Peronosporaceae</taxon>
        <taxon>Plasmopara</taxon>
    </lineage>
</organism>
<proteinExistence type="predicted"/>
<dbReference type="InterPro" id="IPR019734">
    <property type="entry name" value="TPR_rpt"/>
</dbReference>
<dbReference type="RefSeq" id="XP_024583268.1">
    <property type="nucleotide sequence ID" value="XM_024717806.1"/>
</dbReference>
<keyword evidence="5" id="KW-0732">Signal</keyword>
<evidence type="ECO:0000256" key="1">
    <source>
        <dbReference type="ARBA" id="ARBA00000971"/>
    </source>
</evidence>
<evidence type="ECO:0000256" key="3">
    <source>
        <dbReference type="ARBA" id="ARBA00023110"/>
    </source>
</evidence>
<keyword evidence="7" id="KW-1185">Reference proteome</keyword>
<dbReference type="InterPro" id="IPR011990">
    <property type="entry name" value="TPR-like_helical_dom_sf"/>
</dbReference>
<name>A0A0N7L7F1_PLAHL</name>
<evidence type="ECO:0000256" key="2">
    <source>
        <dbReference type="ARBA" id="ARBA00013194"/>
    </source>
</evidence>
<comment type="catalytic activity">
    <reaction evidence="1">
        <text>[protein]-peptidylproline (omega=180) = [protein]-peptidylproline (omega=0)</text>
        <dbReference type="Rhea" id="RHEA:16237"/>
        <dbReference type="Rhea" id="RHEA-COMP:10747"/>
        <dbReference type="Rhea" id="RHEA-COMP:10748"/>
        <dbReference type="ChEBI" id="CHEBI:83833"/>
        <dbReference type="ChEBI" id="CHEBI:83834"/>
        <dbReference type="EC" id="5.2.1.8"/>
    </reaction>
</comment>
<dbReference type="PANTHER" id="PTHR46512">
    <property type="entry name" value="PEPTIDYLPROLYL ISOMERASE"/>
    <property type="match status" value="1"/>
</dbReference>
<dbReference type="GeneID" id="36398628"/>
<keyword evidence="4 6" id="KW-0413">Isomerase</keyword>
<evidence type="ECO:0000313" key="6">
    <source>
        <dbReference type="EMBL" id="CEG46899.1"/>
    </source>
</evidence>
<dbReference type="PANTHER" id="PTHR46512:SF9">
    <property type="entry name" value="PEPTIDYLPROLYL ISOMERASE"/>
    <property type="match status" value="1"/>
</dbReference>